<accession>A0A1M7YIH8</accession>
<sequence>MRSAIENRVSRRKFEKEPITDQEKEKIIFLTNQLNEASGLTMAFMEDGSGAFQKLRKSYGLFTNVRSLILMKGKKEEKDLKEKVGYYGEDLVLAITDLGLGTCWVGGTFDKDELTIDSGEELACVVVVGKVAVPSLTEKMVRSATHRKVKSIAERIISDQPLPQWVQNGMKAVLLAPSAKNTQKAIFKYENNILSAQIADDYSMDLIDLGIAKKHFEIGAGGKFEFGNGRIFHLS</sequence>
<evidence type="ECO:0000259" key="1">
    <source>
        <dbReference type="Pfam" id="PF14512"/>
    </source>
</evidence>
<feature type="domain" description="Putative nitroreductase TM1586" evidence="1">
    <location>
        <begin position="3"/>
        <end position="220"/>
    </location>
</feature>
<dbReference type="Proteomes" id="UP000184612">
    <property type="component" value="Unassembled WGS sequence"/>
</dbReference>
<dbReference type="InterPro" id="IPR029478">
    <property type="entry name" value="TM1586_NiRdase"/>
</dbReference>
<reference evidence="2 3" key="1">
    <citation type="submission" date="2016-12" db="EMBL/GenBank/DDBJ databases">
        <authorList>
            <person name="Song W.-J."/>
            <person name="Kurnit D.M."/>
        </authorList>
    </citation>
    <scope>NUCLEOTIDE SEQUENCE [LARGE SCALE GENOMIC DNA]</scope>
    <source>
        <strain evidence="2 3">DSM 12503</strain>
    </source>
</reference>
<dbReference type="Pfam" id="PF14512">
    <property type="entry name" value="TM1586_NiRdase"/>
    <property type="match status" value="1"/>
</dbReference>
<dbReference type="GO" id="GO:0016491">
    <property type="term" value="F:oxidoreductase activity"/>
    <property type="evidence" value="ECO:0007669"/>
    <property type="project" value="InterPro"/>
</dbReference>
<dbReference type="STRING" id="1121345.SAMN02745217_03642"/>
<dbReference type="Gene3D" id="3.40.109.10">
    <property type="entry name" value="NADH Oxidase"/>
    <property type="match status" value="1"/>
</dbReference>
<evidence type="ECO:0000313" key="3">
    <source>
        <dbReference type="Proteomes" id="UP000184612"/>
    </source>
</evidence>
<name>A0A1M7YIH8_9FIRM</name>
<dbReference type="AlphaFoldDB" id="A0A1M7YIH8"/>
<dbReference type="OrthoDB" id="9814075at2"/>
<evidence type="ECO:0000313" key="2">
    <source>
        <dbReference type="EMBL" id="SHO52432.1"/>
    </source>
</evidence>
<gene>
    <name evidence="2" type="ORF">SAMN02745217_03642</name>
</gene>
<dbReference type="SUPFAM" id="SSF55469">
    <property type="entry name" value="FMN-dependent nitroreductase-like"/>
    <property type="match status" value="1"/>
</dbReference>
<proteinExistence type="predicted"/>
<dbReference type="EMBL" id="FRFD01000011">
    <property type="protein sequence ID" value="SHO52432.1"/>
    <property type="molecule type" value="Genomic_DNA"/>
</dbReference>
<dbReference type="RefSeq" id="WP_073590292.1">
    <property type="nucleotide sequence ID" value="NZ_FRFD01000011.1"/>
</dbReference>
<dbReference type="InterPro" id="IPR000415">
    <property type="entry name" value="Nitroreductase-like"/>
</dbReference>
<protein>
    <submittedName>
        <fullName evidence="2">Nitroreductase</fullName>
    </submittedName>
</protein>
<keyword evidence="3" id="KW-1185">Reference proteome</keyword>
<organism evidence="2 3">
    <name type="scientific">Anaerocolumna xylanovorans DSM 12503</name>
    <dbReference type="NCBI Taxonomy" id="1121345"/>
    <lineage>
        <taxon>Bacteria</taxon>
        <taxon>Bacillati</taxon>
        <taxon>Bacillota</taxon>
        <taxon>Clostridia</taxon>
        <taxon>Lachnospirales</taxon>
        <taxon>Lachnospiraceae</taxon>
        <taxon>Anaerocolumna</taxon>
    </lineage>
</organism>